<organism evidence="1 2">
    <name type="scientific">Piscinibacterium candidicorallinum</name>
    <dbReference type="NCBI Taxonomy" id="1793872"/>
    <lineage>
        <taxon>Bacteria</taxon>
        <taxon>Pseudomonadati</taxon>
        <taxon>Pseudomonadota</taxon>
        <taxon>Betaproteobacteria</taxon>
        <taxon>Burkholderiales</taxon>
        <taxon>Piscinibacterium</taxon>
    </lineage>
</organism>
<accession>A0ABV7H6W8</accession>
<name>A0ABV7H6W8_9BURK</name>
<proteinExistence type="predicted"/>
<reference evidence="2" key="1">
    <citation type="journal article" date="2019" name="Int. J. Syst. Evol. Microbiol.">
        <title>The Global Catalogue of Microorganisms (GCM) 10K type strain sequencing project: providing services to taxonomists for standard genome sequencing and annotation.</title>
        <authorList>
            <consortium name="The Broad Institute Genomics Platform"/>
            <consortium name="The Broad Institute Genome Sequencing Center for Infectious Disease"/>
            <person name="Wu L."/>
            <person name="Ma J."/>
        </authorList>
    </citation>
    <scope>NUCLEOTIDE SEQUENCE [LARGE SCALE GENOMIC DNA]</scope>
    <source>
        <strain evidence="2">KCTC 52168</strain>
    </source>
</reference>
<dbReference type="Proteomes" id="UP001595556">
    <property type="component" value="Unassembled WGS sequence"/>
</dbReference>
<dbReference type="EMBL" id="JBHRTI010000004">
    <property type="protein sequence ID" value="MFC3147772.1"/>
    <property type="molecule type" value="Genomic_DNA"/>
</dbReference>
<evidence type="ECO:0000313" key="1">
    <source>
        <dbReference type="EMBL" id="MFC3147772.1"/>
    </source>
</evidence>
<evidence type="ECO:0000313" key="2">
    <source>
        <dbReference type="Proteomes" id="UP001595556"/>
    </source>
</evidence>
<protein>
    <submittedName>
        <fullName evidence="1">Uncharacterized protein</fullName>
    </submittedName>
</protein>
<sequence>MLIGMERAVTGTGSSATGFARLNLYNADGTNGAPLFAFNIGQPWDWTTVSTGNMNPAAGIYSDERLARVWTINNGEISLADVSQRNQPPRRVTNTNFSATTLDFCSIWAAGSTDVSFADTNHLVLRRAGVDQRCDSADDRLVLVRASQRADEPGVQAPAMAGPYTLWPLFGKRSRANLVGWAIWEQSGAIRVWRPDLSAPTANISSELPAGTSPVLFSTRSLGSAGASYLAAQSGNVMATRVWRLDTDAVVAGAMNAAVELTVPALVDMVQADVGGVLLRGGGRWFRIDDNLNTVVQLDTTAMGTVRFTVPADEGVYVVGQTPDGAQSVYLINRSTAQATYLFGVAGGGGDSIATVIPQRGRVLVRVFNSTRQNGLLTILDSGGRVIQEFSDVTTSLALSNPSFDYGTVLNADRVLLSFNVAGRNAGGSVLQILDGRTGSTMPLGVLPMTVRDVDLVSTLGARTGNRILRARKTNTAAGTVAEDGFFFDPTIPNSLRRLTNNINF</sequence>
<comment type="caution">
    <text evidence="1">The sequence shown here is derived from an EMBL/GenBank/DDBJ whole genome shotgun (WGS) entry which is preliminary data.</text>
</comment>
<dbReference type="RefSeq" id="WP_377303140.1">
    <property type="nucleotide sequence ID" value="NZ_CP180191.1"/>
</dbReference>
<gene>
    <name evidence="1" type="ORF">ACFOEN_08970</name>
</gene>
<keyword evidence="2" id="KW-1185">Reference proteome</keyword>